<gene>
    <name evidence="1" type="ORF">CK820_G0021548</name>
</gene>
<protein>
    <submittedName>
        <fullName evidence="1">TCTN2 isoform 5</fullName>
    </submittedName>
</protein>
<accession>A0A2J8MCT5</accession>
<sequence length="60" mass="6523">MGFQPPAALLLRLFLLQGILRLLWGDLGVYGAAVTSLSSLLLSECPALRSARPWSETPRV</sequence>
<evidence type="ECO:0000313" key="2">
    <source>
        <dbReference type="Proteomes" id="UP000236370"/>
    </source>
</evidence>
<proteinExistence type="predicted"/>
<reference evidence="1 2" key="1">
    <citation type="submission" date="2017-12" db="EMBL/GenBank/DDBJ databases">
        <title>High-resolution comparative analysis of great ape genomes.</title>
        <authorList>
            <person name="Pollen A."/>
            <person name="Hastie A."/>
            <person name="Hormozdiari F."/>
            <person name="Dougherty M."/>
            <person name="Liu R."/>
            <person name="Chaisson M."/>
            <person name="Hoppe E."/>
            <person name="Hill C."/>
            <person name="Pang A."/>
            <person name="Hillier L."/>
            <person name="Baker C."/>
            <person name="Armstrong J."/>
            <person name="Shendure J."/>
            <person name="Paten B."/>
            <person name="Wilson R."/>
            <person name="Chao H."/>
            <person name="Schneider V."/>
            <person name="Ventura M."/>
            <person name="Kronenberg Z."/>
            <person name="Murali S."/>
            <person name="Gordon D."/>
            <person name="Cantsilieris S."/>
            <person name="Munson K."/>
            <person name="Nelson B."/>
            <person name="Raja A."/>
            <person name="Underwood J."/>
            <person name="Diekhans M."/>
            <person name="Fiddes I."/>
            <person name="Haussler D."/>
            <person name="Eichler E."/>
        </authorList>
    </citation>
    <scope>NUCLEOTIDE SEQUENCE [LARGE SCALE GENOMIC DNA]</scope>
    <source>
        <strain evidence="1">Yerkes chimp pedigree #C0471</strain>
    </source>
</reference>
<organism evidence="1 2">
    <name type="scientific">Pan troglodytes</name>
    <name type="common">Chimpanzee</name>
    <dbReference type="NCBI Taxonomy" id="9598"/>
    <lineage>
        <taxon>Eukaryota</taxon>
        <taxon>Metazoa</taxon>
        <taxon>Chordata</taxon>
        <taxon>Craniata</taxon>
        <taxon>Vertebrata</taxon>
        <taxon>Euteleostomi</taxon>
        <taxon>Mammalia</taxon>
        <taxon>Eutheria</taxon>
        <taxon>Euarchontoglires</taxon>
        <taxon>Primates</taxon>
        <taxon>Haplorrhini</taxon>
        <taxon>Catarrhini</taxon>
        <taxon>Hominidae</taxon>
        <taxon>Pan</taxon>
    </lineage>
</organism>
<name>A0A2J8MCT5_PANTR</name>
<dbReference type="EMBL" id="NBAG03000260">
    <property type="protein sequence ID" value="PNI57300.1"/>
    <property type="molecule type" value="Genomic_DNA"/>
</dbReference>
<dbReference type="Proteomes" id="UP000236370">
    <property type="component" value="Unassembled WGS sequence"/>
</dbReference>
<dbReference type="SMR" id="A0A2J8MCT5"/>
<comment type="caution">
    <text evidence="1">The sequence shown here is derived from an EMBL/GenBank/DDBJ whole genome shotgun (WGS) entry which is preliminary data.</text>
</comment>
<evidence type="ECO:0000313" key="1">
    <source>
        <dbReference type="EMBL" id="PNI57300.1"/>
    </source>
</evidence>
<dbReference type="AlphaFoldDB" id="A0A2J8MCT5"/>